<accession>A0A5B7CNY8</accession>
<evidence type="ECO:0000313" key="2">
    <source>
        <dbReference type="EMBL" id="MPC09323.1"/>
    </source>
</evidence>
<evidence type="ECO:0000313" key="3">
    <source>
        <dbReference type="Proteomes" id="UP000324222"/>
    </source>
</evidence>
<dbReference type="AlphaFoldDB" id="A0A5B7CNY8"/>
<proteinExistence type="predicted"/>
<name>A0A5B7CNY8_PORTR</name>
<gene>
    <name evidence="2" type="ORF">E2C01_001930</name>
</gene>
<protein>
    <submittedName>
        <fullName evidence="2">Uncharacterized protein</fullName>
    </submittedName>
</protein>
<sequence>MTFKRPPSASEFPSGLRTIKSMSPDRCPPSGIVLNDRPNSVLFNGSKSQFPIYHLDTTFQTTSPSSVTLNYPLFYTKHDRFDNHAFLRGTNQTETQKPL</sequence>
<organism evidence="2 3">
    <name type="scientific">Portunus trituberculatus</name>
    <name type="common">Swimming crab</name>
    <name type="synonym">Neptunus trituberculatus</name>
    <dbReference type="NCBI Taxonomy" id="210409"/>
    <lineage>
        <taxon>Eukaryota</taxon>
        <taxon>Metazoa</taxon>
        <taxon>Ecdysozoa</taxon>
        <taxon>Arthropoda</taxon>
        <taxon>Crustacea</taxon>
        <taxon>Multicrustacea</taxon>
        <taxon>Malacostraca</taxon>
        <taxon>Eumalacostraca</taxon>
        <taxon>Eucarida</taxon>
        <taxon>Decapoda</taxon>
        <taxon>Pleocyemata</taxon>
        <taxon>Brachyura</taxon>
        <taxon>Eubrachyura</taxon>
        <taxon>Portunoidea</taxon>
        <taxon>Portunidae</taxon>
        <taxon>Portuninae</taxon>
        <taxon>Portunus</taxon>
    </lineage>
</organism>
<evidence type="ECO:0000256" key="1">
    <source>
        <dbReference type="SAM" id="MobiDB-lite"/>
    </source>
</evidence>
<feature type="region of interest" description="Disordered" evidence="1">
    <location>
        <begin position="1"/>
        <end position="24"/>
    </location>
</feature>
<dbReference type="Proteomes" id="UP000324222">
    <property type="component" value="Unassembled WGS sequence"/>
</dbReference>
<keyword evidence="3" id="KW-1185">Reference proteome</keyword>
<reference evidence="2 3" key="1">
    <citation type="submission" date="2019-05" db="EMBL/GenBank/DDBJ databases">
        <title>Another draft genome of Portunus trituberculatus and its Hox gene families provides insights of decapod evolution.</title>
        <authorList>
            <person name="Jeong J.-H."/>
            <person name="Song I."/>
            <person name="Kim S."/>
            <person name="Choi T."/>
            <person name="Kim D."/>
            <person name="Ryu S."/>
            <person name="Kim W."/>
        </authorList>
    </citation>
    <scope>NUCLEOTIDE SEQUENCE [LARGE SCALE GENOMIC DNA]</scope>
    <source>
        <tissue evidence="2">Muscle</tissue>
    </source>
</reference>
<dbReference type="EMBL" id="VSRR010000064">
    <property type="protein sequence ID" value="MPC09323.1"/>
    <property type="molecule type" value="Genomic_DNA"/>
</dbReference>
<comment type="caution">
    <text evidence="2">The sequence shown here is derived from an EMBL/GenBank/DDBJ whole genome shotgun (WGS) entry which is preliminary data.</text>
</comment>